<protein>
    <submittedName>
        <fullName evidence="3">ABC transporter permease</fullName>
    </submittedName>
</protein>
<feature type="transmembrane region" description="Helical" evidence="2">
    <location>
        <begin position="39"/>
        <end position="57"/>
    </location>
</feature>
<dbReference type="AlphaFoldDB" id="A0A9X2LE99"/>
<dbReference type="GO" id="GO:0140359">
    <property type="term" value="F:ABC-type transporter activity"/>
    <property type="evidence" value="ECO:0007669"/>
    <property type="project" value="InterPro"/>
</dbReference>
<keyword evidence="2" id="KW-0472">Membrane</keyword>
<evidence type="ECO:0000313" key="4">
    <source>
        <dbReference type="Proteomes" id="UP001142374"/>
    </source>
</evidence>
<sequence length="332" mass="35980">MSTASQVPAGVKGGDGGEGKEPPRILRGLPWLVWRQHRVAFVTCLLLTAAGCVHMLWQRHTMTGFLDRARATATVELTEVFDQKYGDPFQNATWLMSMVPVVAGVFLGAPLIAGDRERGTVQLVTTQSVTRGRWLAVKLGMAVLITAVCSAALSAAFTSWWEPAHDLVNAGDWLGDNVFDNTGPVPVALALLHLAVGAAVGLFVRRTLLAMGLTLGFSFAWGILMYGPFRLGFAQPRVLVNPVEEGQPQLPGGAVRHDNWTVDAQGGLHGFGTCFNERTPADCRAKGIVAERLEYFGYDQMPGMQWTYAALVLAAAVALLALTLWWGRRRPL</sequence>
<dbReference type="Pfam" id="PF12679">
    <property type="entry name" value="ABC2_membrane_2"/>
    <property type="match status" value="1"/>
</dbReference>
<comment type="caution">
    <text evidence="3">The sequence shown here is derived from an EMBL/GenBank/DDBJ whole genome shotgun (WGS) entry which is preliminary data.</text>
</comment>
<dbReference type="RefSeq" id="WP_168095650.1">
    <property type="nucleotide sequence ID" value="NZ_JAATER010000462.1"/>
</dbReference>
<feature type="transmembrane region" description="Helical" evidence="2">
    <location>
        <begin position="94"/>
        <end position="114"/>
    </location>
</feature>
<keyword evidence="4" id="KW-1185">Reference proteome</keyword>
<reference evidence="3" key="1">
    <citation type="submission" date="2022-06" db="EMBL/GenBank/DDBJ databases">
        <title>WGS of actinobacteria.</title>
        <authorList>
            <person name="Thawai C."/>
        </authorList>
    </citation>
    <scope>NUCLEOTIDE SEQUENCE</scope>
    <source>
        <strain evidence="3">AA8</strain>
    </source>
</reference>
<feature type="transmembrane region" description="Helical" evidence="2">
    <location>
        <begin position="208"/>
        <end position="229"/>
    </location>
</feature>
<organism evidence="3 4">
    <name type="scientific">Streptomyces telluris</name>
    <dbReference type="NCBI Taxonomy" id="2720021"/>
    <lineage>
        <taxon>Bacteria</taxon>
        <taxon>Bacillati</taxon>
        <taxon>Actinomycetota</taxon>
        <taxon>Actinomycetes</taxon>
        <taxon>Kitasatosporales</taxon>
        <taxon>Streptomycetaceae</taxon>
        <taxon>Streptomyces</taxon>
    </lineage>
</organism>
<name>A0A9X2LE99_9ACTN</name>
<feature type="transmembrane region" description="Helical" evidence="2">
    <location>
        <begin position="181"/>
        <end position="203"/>
    </location>
</feature>
<evidence type="ECO:0000256" key="1">
    <source>
        <dbReference type="SAM" id="MobiDB-lite"/>
    </source>
</evidence>
<proteinExistence type="predicted"/>
<evidence type="ECO:0000256" key="2">
    <source>
        <dbReference type="SAM" id="Phobius"/>
    </source>
</evidence>
<accession>A0A9X2LE99</accession>
<feature type="transmembrane region" description="Helical" evidence="2">
    <location>
        <begin position="306"/>
        <end position="326"/>
    </location>
</feature>
<dbReference type="EMBL" id="JANIID010000004">
    <property type="protein sequence ID" value="MCQ8769533.1"/>
    <property type="molecule type" value="Genomic_DNA"/>
</dbReference>
<dbReference type="GO" id="GO:0005886">
    <property type="term" value="C:plasma membrane"/>
    <property type="evidence" value="ECO:0007669"/>
    <property type="project" value="UniProtKB-SubCell"/>
</dbReference>
<dbReference type="Proteomes" id="UP001142374">
    <property type="component" value="Unassembled WGS sequence"/>
</dbReference>
<evidence type="ECO:0000313" key="3">
    <source>
        <dbReference type="EMBL" id="MCQ8769533.1"/>
    </source>
</evidence>
<feature type="transmembrane region" description="Helical" evidence="2">
    <location>
        <begin position="135"/>
        <end position="161"/>
    </location>
</feature>
<keyword evidence="2" id="KW-0812">Transmembrane</keyword>
<gene>
    <name evidence="3" type="ORF">NQU55_07025</name>
</gene>
<feature type="region of interest" description="Disordered" evidence="1">
    <location>
        <begin position="1"/>
        <end position="22"/>
    </location>
</feature>
<keyword evidence="2" id="KW-1133">Transmembrane helix</keyword>